<feature type="non-terminal residue" evidence="1">
    <location>
        <position position="120"/>
    </location>
</feature>
<name>A0A382XUE5_9ZZZZ</name>
<proteinExistence type="predicted"/>
<protein>
    <submittedName>
        <fullName evidence="1">Uncharacterized protein</fullName>
    </submittedName>
</protein>
<dbReference type="AlphaFoldDB" id="A0A382XUE5"/>
<gene>
    <name evidence="1" type="ORF">METZ01_LOCUS427314</name>
</gene>
<evidence type="ECO:0000313" key="1">
    <source>
        <dbReference type="EMBL" id="SVD74460.1"/>
    </source>
</evidence>
<sequence>MAIAGLITGAIGAGLTQSDEDAATGKTAEGPFIPKPEVHLPAQVAFPTEDRIHYRNFLFAEEVEEILENATITDHDTEMLSRLMHEITGENAELGHGGDLLSHEQHEIIEKLVDEGPYQG</sequence>
<dbReference type="EMBL" id="UINC01170425">
    <property type="protein sequence ID" value="SVD74460.1"/>
    <property type="molecule type" value="Genomic_DNA"/>
</dbReference>
<organism evidence="1">
    <name type="scientific">marine metagenome</name>
    <dbReference type="NCBI Taxonomy" id="408172"/>
    <lineage>
        <taxon>unclassified sequences</taxon>
        <taxon>metagenomes</taxon>
        <taxon>ecological metagenomes</taxon>
    </lineage>
</organism>
<reference evidence="1" key="1">
    <citation type="submission" date="2018-05" db="EMBL/GenBank/DDBJ databases">
        <authorList>
            <person name="Lanie J.A."/>
            <person name="Ng W.-L."/>
            <person name="Kazmierczak K.M."/>
            <person name="Andrzejewski T.M."/>
            <person name="Davidsen T.M."/>
            <person name="Wayne K.J."/>
            <person name="Tettelin H."/>
            <person name="Glass J.I."/>
            <person name="Rusch D."/>
            <person name="Podicherti R."/>
            <person name="Tsui H.-C.T."/>
            <person name="Winkler M.E."/>
        </authorList>
    </citation>
    <scope>NUCLEOTIDE SEQUENCE</scope>
</reference>
<accession>A0A382XUE5</accession>